<feature type="domain" description="AMP-binding enzyme C-terminal" evidence="3">
    <location>
        <begin position="440"/>
        <end position="516"/>
    </location>
</feature>
<dbReference type="OrthoDB" id="7488310at2"/>
<dbReference type="Pfam" id="PF13193">
    <property type="entry name" value="AMP-binding_C"/>
    <property type="match status" value="1"/>
</dbReference>
<evidence type="ECO:0000259" key="3">
    <source>
        <dbReference type="Pfam" id="PF13193"/>
    </source>
</evidence>
<evidence type="ECO:0000256" key="1">
    <source>
        <dbReference type="SAM" id="Phobius"/>
    </source>
</evidence>
<protein>
    <submittedName>
        <fullName evidence="4">Acyl-CoA synthetase (AMP-forming)/AMP-acid ligase II</fullName>
    </submittedName>
</protein>
<dbReference type="InterPro" id="IPR050237">
    <property type="entry name" value="ATP-dep_AMP-bd_enzyme"/>
</dbReference>
<dbReference type="PANTHER" id="PTHR43767">
    <property type="entry name" value="LONG-CHAIN-FATTY-ACID--COA LIGASE"/>
    <property type="match status" value="1"/>
</dbReference>
<dbReference type="InterPro" id="IPR020845">
    <property type="entry name" value="AMP-binding_CS"/>
</dbReference>
<dbReference type="Pfam" id="PF00501">
    <property type="entry name" value="AMP-binding"/>
    <property type="match status" value="1"/>
</dbReference>
<keyword evidence="4" id="KW-0436">Ligase</keyword>
<reference evidence="4 5" key="1">
    <citation type="submission" date="2019-03" db="EMBL/GenBank/DDBJ databases">
        <title>Genomic Encyclopedia of Type Strains, Phase IV (KMG-IV): sequencing the most valuable type-strain genomes for metagenomic binning, comparative biology and taxonomic classification.</title>
        <authorList>
            <person name="Goeker M."/>
        </authorList>
    </citation>
    <scope>NUCLEOTIDE SEQUENCE [LARGE SCALE GENOMIC DNA]</scope>
    <source>
        <strain evidence="4 5">DSM 19345</strain>
    </source>
</reference>
<keyword evidence="5" id="KW-1185">Reference proteome</keyword>
<dbReference type="RefSeq" id="WP_132807180.1">
    <property type="nucleotide sequence ID" value="NZ_SMAK01000008.1"/>
</dbReference>
<name>A0A4R3M848_9HYPH</name>
<dbReference type="PANTHER" id="PTHR43767:SF1">
    <property type="entry name" value="NONRIBOSOMAL PEPTIDE SYNTHASE PES1 (EUROFUNG)-RELATED"/>
    <property type="match status" value="1"/>
</dbReference>
<accession>A0A4R3M848</accession>
<dbReference type="AlphaFoldDB" id="A0A4R3M848"/>
<dbReference type="InterPro" id="IPR042099">
    <property type="entry name" value="ANL_N_sf"/>
</dbReference>
<keyword evidence="1" id="KW-0812">Transmembrane</keyword>
<keyword evidence="1" id="KW-1133">Transmembrane helix</keyword>
<dbReference type="Gene3D" id="3.30.300.30">
    <property type="match status" value="1"/>
</dbReference>
<dbReference type="Proteomes" id="UP000295678">
    <property type="component" value="Unassembled WGS sequence"/>
</dbReference>
<dbReference type="EMBL" id="SMAK01000008">
    <property type="protein sequence ID" value="TCT08773.1"/>
    <property type="molecule type" value="Genomic_DNA"/>
</dbReference>
<keyword evidence="1" id="KW-0472">Membrane</keyword>
<dbReference type="InterPro" id="IPR045851">
    <property type="entry name" value="AMP-bd_C_sf"/>
</dbReference>
<dbReference type="PROSITE" id="PS00455">
    <property type="entry name" value="AMP_BINDING"/>
    <property type="match status" value="1"/>
</dbReference>
<evidence type="ECO:0000313" key="5">
    <source>
        <dbReference type="Proteomes" id="UP000295678"/>
    </source>
</evidence>
<proteinExistence type="predicted"/>
<dbReference type="InterPro" id="IPR000873">
    <property type="entry name" value="AMP-dep_synth/lig_dom"/>
</dbReference>
<feature type="transmembrane region" description="Helical" evidence="1">
    <location>
        <begin position="87"/>
        <end position="108"/>
    </location>
</feature>
<dbReference type="Gene3D" id="3.40.50.12780">
    <property type="entry name" value="N-terminal domain of ligase-like"/>
    <property type="match status" value="1"/>
</dbReference>
<comment type="caution">
    <text evidence="4">The sequence shown here is derived from an EMBL/GenBank/DDBJ whole genome shotgun (WGS) entry which is preliminary data.</text>
</comment>
<dbReference type="InterPro" id="IPR025110">
    <property type="entry name" value="AMP-bd_C"/>
</dbReference>
<evidence type="ECO:0000259" key="2">
    <source>
        <dbReference type="Pfam" id="PF00501"/>
    </source>
</evidence>
<dbReference type="SUPFAM" id="SSF56801">
    <property type="entry name" value="Acetyl-CoA synthetase-like"/>
    <property type="match status" value="1"/>
</dbReference>
<gene>
    <name evidence="4" type="ORF">EDC22_10885</name>
</gene>
<sequence length="532" mass="56412">MAHPTDLRRELHFGDRVILCAVDRPANVHAMFAAAVASRPQGEALICGSRRMRYADLDAEVARIAGGLAAHGIGRGDRVALLMGNGIAFVVLTYAVARLGAILVPLSIRDQMPGIRHALTDSGARMIVAEAGVAGIVPPAAETPDLVHRVAIGAADGFADYESLRAHPPVGEAVDLGEEEIAAILYTSGTTGRPKGAMLTGLGIVHSASNYCTAMALGPEDRTIIVVPMSHVTGLVAGIHAAVRAGGTIIVEREFDAVRFLELAARERMSFTVLVPAMYNLCLHRANLAAYDLSAWRVGGYGGAPMPEPTIARLARELPGLGLMNCYGATETTSPVTIMPAAHTATHRLSVGLPVPGAEILVMDEDGRELPPGQPGELWHRGPMVVPGYWRNAEATAREFVCGFWRSGDIGSKDADGFVYVHDRKKDMINRGGYKIFTAQVESVLLAAPGVREAAVIAKPCPILGERVHAVVTLAGDVTPDEAALAAHCAAELADYQCPESFTFRVDPLPRNANGKVMKRLLRSELGFVSDG</sequence>
<organism evidence="4 5">
    <name type="scientific">Tepidamorphus gemmatus</name>
    <dbReference type="NCBI Taxonomy" id="747076"/>
    <lineage>
        <taxon>Bacteria</taxon>
        <taxon>Pseudomonadati</taxon>
        <taxon>Pseudomonadota</taxon>
        <taxon>Alphaproteobacteria</taxon>
        <taxon>Hyphomicrobiales</taxon>
        <taxon>Tepidamorphaceae</taxon>
        <taxon>Tepidamorphus</taxon>
    </lineage>
</organism>
<feature type="domain" description="AMP-dependent synthetase/ligase" evidence="2">
    <location>
        <begin position="33"/>
        <end position="390"/>
    </location>
</feature>
<dbReference type="GO" id="GO:0016878">
    <property type="term" value="F:acid-thiol ligase activity"/>
    <property type="evidence" value="ECO:0007669"/>
    <property type="project" value="UniProtKB-ARBA"/>
</dbReference>
<evidence type="ECO:0000313" key="4">
    <source>
        <dbReference type="EMBL" id="TCT08773.1"/>
    </source>
</evidence>